<dbReference type="RefSeq" id="WP_163818354.1">
    <property type="nucleotide sequence ID" value="NZ_JAAGOB010000004.1"/>
</dbReference>
<name>A0A6N9YL03_9ACTN</name>
<evidence type="ECO:0000256" key="1">
    <source>
        <dbReference type="SAM" id="Phobius"/>
    </source>
</evidence>
<accession>A0A6N9YL03</accession>
<keyword evidence="1" id="KW-0812">Transmembrane</keyword>
<dbReference type="AlphaFoldDB" id="A0A6N9YL03"/>
<sequence length="425" mass="45609">MNEKDLRGLFEDALRGEPDHMRPVHEDVARGRALRARKLRQRVGGVGVGAAALVAGALVVPASPLSLIDGDGPDPSQAATMADGAPLAPEVADDPLLRGVWDAVQAELPDDVELVEDSYVYGSRYGGTGIYLSLERDERWFTLTVSLQNARPDLDEFRPCSEPDPKISGWTYTESCDEGYDDEGRWRVIAEEAPSIGRVTVLEDPEAAAMVQLNQPDAEASDQSTDWSLTVEETDAIADAVWTVGSEQNERDLVKGIDLSGTHETWPQLHTALEDQLGMGELTPVTADDATGGEAVDEESGIVANIDSQGQSGSIAARYVTEDGVEVDLIVWQKDRLYDTFCHDRIDSCQLVPGLSVARGEGAPDGLVGPGAMGQLGDRAGMYIMVGTGDTPDPDDPGDKELEELDQKVSSAYSELSGLVPFLDI</sequence>
<keyword evidence="1" id="KW-1133">Transmembrane helix</keyword>
<comment type="caution">
    <text evidence="2">The sequence shown here is derived from an EMBL/GenBank/DDBJ whole genome shotgun (WGS) entry which is preliminary data.</text>
</comment>
<dbReference type="EMBL" id="JAAGOB010000004">
    <property type="protein sequence ID" value="NED95597.1"/>
    <property type="molecule type" value="Genomic_DNA"/>
</dbReference>
<evidence type="ECO:0000313" key="3">
    <source>
        <dbReference type="Proteomes" id="UP000469185"/>
    </source>
</evidence>
<keyword evidence="3" id="KW-1185">Reference proteome</keyword>
<protein>
    <submittedName>
        <fullName evidence="2">Uncharacterized protein</fullName>
    </submittedName>
</protein>
<evidence type="ECO:0000313" key="2">
    <source>
        <dbReference type="EMBL" id="NED95597.1"/>
    </source>
</evidence>
<reference evidence="2 3" key="1">
    <citation type="submission" date="2020-02" db="EMBL/GenBank/DDBJ databases">
        <authorList>
            <person name="Li X.-J."/>
            <person name="Feng X.-M."/>
        </authorList>
    </citation>
    <scope>NUCLEOTIDE SEQUENCE [LARGE SCALE GENOMIC DNA]</scope>
    <source>
        <strain evidence="2 3">CGMCC 4.7225</strain>
    </source>
</reference>
<proteinExistence type="predicted"/>
<feature type="transmembrane region" description="Helical" evidence="1">
    <location>
        <begin position="43"/>
        <end position="62"/>
    </location>
</feature>
<dbReference type="Proteomes" id="UP000469185">
    <property type="component" value="Unassembled WGS sequence"/>
</dbReference>
<gene>
    <name evidence="2" type="ORF">G1H11_09760</name>
</gene>
<keyword evidence="1" id="KW-0472">Membrane</keyword>
<organism evidence="2 3">
    <name type="scientific">Phytoactinopolyspora alkaliphila</name>
    <dbReference type="NCBI Taxonomy" id="1783498"/>
    <lineage>
        <taxon>Bacteria</taxon>
        <taxon>Bacillati</taxon>
        <taxon>Actinomycetota</taxon>
        <taxon>Actinomycetes</taxon>
        <taxon>Jiangellales</taxon>
        <taxon>Jiangellaceae</taxon>
        <taxon>Phytoactinopolyspora</taxon>
    </lineage>
</organism>